<evidence type="ECO:0000259" key="2">
    <source>
        <dbReference type="Pfam" id="PF12728"/>
    </source>
</evidence>
<proteinExistence type="predicted"/>
<gene>
    <name evidence="3" type="ORF">JOF45_000374</name>
</gene>
<evidence type="ECO:0000313" key="4">
    <source>
        <dbReference type="Proteomes" id="UP001519331"/>
    </source>
</evidence>
<reference evidence="3 4" key="1">
    <citation type="submission" date="2021-03" db="EMBL/GenBank/DDBJ databases">
        <title>Sequencing the genomes of 1000 actinobacteria strains.</title>
        <authorList>
            <person name="Klenk H.-P."/>
        </authorList>
    </citation>
    <scope>NUCLEOTIDE SEQUENCE [LARGE SCALE GENOMIC DNA]</scope>
    <source>
        <strain evidence="3 4">DSM 12544</strain>
    </source>
</reference>
<organism evidence="3 4">
    <name type="scientific">Nesterenkonia lacusekhoensis</name>
    <dbReference type="NCBI Taxonomy" id="150832"/>
    <lineage>
        <taxon>Bacteria</taxon>
        <taxon>Bacillati</taxon>
        <taxon>Actinomycetota</taxon>
        <taxon>Actinomycetes</taxon>
        <taxon>Micrococcales</taxon>
        <taxon>Micrococcaceae</taxon>
        <taxon>Nesterenkonia</taxon>
    </lineage>
</organism>
<dbReference type="InterPro" id="IPR009061">
    <property type="entry name" value="DNA-bd_dom_put_sf"/>
</dbReference>
<keyword evidence="4" id="KW-1185">Reference proteome</keyword>
<evidence type="ECO:0000256" key="1">
    <source>
        <dbReference type="SAM" id="MobiDB-lite"/>
    </source>
</evidence>
<dbReference type="RefSeq" id="WP_210047536.1">
    <property type="nucleotide sequence ID" value="NZ_JAGINX010000001.1"/>
</dbReference>
<dbReference type="EMBL" id="JAGINX010000001">
    <property type="protein sequence ID" value="MBP2317355.1"/>
    <property type="molecule type" value="Genomic_DNA"/>
</dbReference>
<sequence>MSARSLSVTDAAELLHFKPKTIRAWCAKGVFPNARKYPDDKPRSEWRIPETDIHELEAQRRERPPSALDPKRREALLLGL</sequence>
<evidence type="ECO:0000313" key="3">
    <source>
        <dbReference type="EMBL" id="MBP2317355.1"/>
    </source>
</evidence>
<feature type="domain" description="Helix-turn-helix" evidence="2">
    <location>
        <begin position="6"/>
        <end position="60"/>
    </location>
</feature>
<protein>
    <submittedName>
        <fullName evidence="3">Site-specific integrase-resolvase</fullName>
    </submittedName>
</protein>
<feature type="region of interest" description="Disordered" evidence="1">
    <location>
        <begin position="38"/>
        <end position="72"/>
    </location>
</feature>
<accession>A0ABS4SYT6</accession>
<dbReference type="Proteomes" id="UP001519331">
    <property type="component" value="Unassembled WGS sequence"/>
</dbReference>
<dbReference type="Pfam" id="PF12728">
    <property type="entry name" value="HTH_17"/>
    <property type="match status" value="1"/>
</dbReference>
<dbReference type="SUPFAM" id="SSF46955">
    <property type="entry name" value="Putative DNA-binding domain"/>
    <property type="match status" value="1"/>
</dbReference>
<name>A0ABS4SYT6_9MICC</name>
<dbReference type="InterPro" id="IPR041657">
    <property type="entry name" value="HTH_17"/>
</dbReference>
<comment type="caution">
    <text evidence="3">The sequence shown here is derived from an EMBL/GenBank/DDBJ whole genome shotgun (WGS) entry which is preliminary data.</text>
</comment>